<dbReference type="EMBL" id="JBIBDZ010000011">
    <property type="protein sequence ID" value="MFF5922719.1"/>
    <property type="molecule type" value="Genomic_DNA"/>
</dbReference>
<reference evidence="2 3" key="1">
    <citation type="submission" date="2024-10" db="EMBL/GenBank/DDBJ databases">
        <title>The Natural Products Discovery Center: Release of the First 8490 Sequenced Strains for Exploring Actinobacteria Biosynthetic Diversity.</title>
        <authorList>
            <person name="Kalkreuter E."/>
            <person name="Kautsar S.A."/>
            <person name="Yang D."/>
            <person name="Bader C.D."/>
            <person name="Teijaro C.N."/>
            <person name="Fluegel L."/>
            <person name="Davis C.M."/>
            <person name="Simpson J.R."/>
            <person name="Lauterbach L."/>
            <person name="Steele A.D."/>
            <person name="Gui C."/>
            <person name="Meng S."/>
            <person name="Li G."/>
            <person name="Viehrig K."/>
            <person name="Ye F."/>
            <person name="Su P."/>
            <person name="Kiefer A.F."/>
            <person name="Nichols A."/>
            <person name="Cepeda A.J."/>
            <person name="Yan W."/>
            <person name="Fan B."/>
            <person name="Jiang Y."/>
            <person name="Adhikari A."/>
            <person name="Zheng C.-J."/>
            <person name="Schuster L."/>
            <person name="Cowan T.M."/>
            <person name="Smanski M.J."/>
            <person name="Chevrette M.G."/>
            <person name="De Carvalho L.P.S."/>
            <person name="Shen B."/>
        </authorList>
    </citation>
    <scope>NUCLEOTIDE SEQUENCE [LARGE SCALE GENOMIC DNA]</scope>
    <source>
        <strain evidence="2 3">NPDC012605</strain>
    </source>
</reference>
<protein>
    <submittedName>
        <fullName evidence="2">Uncharacterized protein</fullName>
    </submittedName>
</protein>
<evidence type="ECO:0000313" key="3">
    <source>
        <dbReference type="Proteomes" id="UP001602370"/>
    </source>
</evidence>
<accession>A0ABW6XYY6</accession>
<feature type="compositionally biased region" description="Low complexity" evidence="1">
    <location>
        <begin position="217"/>
        <end position="228"/>
    </location>
</feature>
<feature type="region of interest" description="Disordered" evidence="1">
    <location>
        <begin position="167"/>
        <end position="267"/>
    </location>
</feature>
<feature type="compositionally biased region" description="Low complexity" evidence="1">
    <location>
        <begin position="249"/>
        <end position="267"/>
    </location>
</feature>
<comment type="caution">
    <text evidence="2">The sequence shown here is derived from an EMBL/GenBank/DDBJ whole genome shotgun (WGS) entry which is preliminary data.</text>
</comment>
<proteinExistence type="predicted"/>
<gene>
    <name evidence="2" type="ORF">ACFY8C_31015</name>
</gene>
<sequence>MAIGTGTYDRELATRLARRAVAMAAPEELPQFELTARAFHSAPEHLRFGGGSRAREPLGLGLETVAALLGTVALAAAVQVLDHWAQQAAGHVADTARHGLLSRLRRLRRRGEPEEQPVAALPSREPLTAAQLAELRRVARETALRLRVSEDAARAIADGIVAELAAATGQPGPGADSRPEPGAVAEPLVAADPDGTGACVGPGPTTVAATSPDADADTGSVVGAAGAGPTPGPLPQARTGAGDGGASVDANEPDGPAAAPNGAGAAG</sequence>
<dbReference type="Proteomes" id="UP001602370">
    <property type="component" value="Unassembled WGS sequence"/>
</dbReference>
<organism evidence="2 3">
    <name type="scientific">Streptomyces flavochromogenes</name>
    <dbReference type="NCBI Taxonomy" id="68199"/>
    <lineage>
        <taxon>Bacteria</taxon>
        <taxon>Bacillati</taxon>
        <taxon>Actinomycetota</taxon>
        <taxon>Actinomycetes</taxon>
        <taxon>Kitasatosporales</taxon>
        <taxon>Streptomycetaceae</taxon>
        <taxon>Streptomyces</taxon>
    </lineage>
</organism>
<evidence type="ECO:0000256" key="1">
    <source>
        <dbReference type="SAM" id="MobiDB-lite"/>
    </source>
</evidence>
<dbReference type="RefSeq" id="WP_030317901.1">
    <property type="nucleotide sequence ID" value="NZ_JBIBDZ010000011.1"/>
</dbReference>
<evidence type="ECO:0000313" key="2">
    <source>
        <dbReference type="EMBL" id="MFF5922719.1"/>
    </source>
</evidence>
<name>A0ABW6XYY6_9ACTN</name>
<keyword evidence="3" id="KW-1185">Reference proteome</keyword>